<dbReference type="CDD" id="cd01561">
    <property type="entry name" value="CBS_like"/>
    <property type="match status" value="1"/>
</dbReference>
<evidence type="ECO:0000256" key="1">
    <source>
        <dbReference type="ARBA" id="ARBA00001933"/>
    </source>
</evidence>
<evidence type="ECO:0000313" key="6">
    <source>
        <dbReference type="Proteomes" id="UP000274772"/>
    </source>
</evidence>
<dbReference type="PANTHER" id="PTHR10314">
    <property type="entry name" value="CYSTATHIONINE BETA-SYNTHASE"/>
    <property type="match status" value="1"/>
</dbReference>
<sequence>MIAYDLIGQTPLVLLESFSDENVKIYAKLEQFNPGGSVKDRLGKYLVEKAIEDGRLKEGGTIVEATAGNTGIGLAIVANRYKVKCVIYAPEGFSEEKISIMKALGADVRRTRKADGMIGAQKEAKTYAEKYDALYMNQFGTEDNPGAYTHTLAKQLTDQLPRIDYFVAGVGSGGTFTGVAQHMKHYNVKNYIVEPQGSILNGGPMHAHATEGIGAEKWPTFLEKDLVDGIFTITDKDAFNNVKLIANKEGLLVGSSSGAALQGALELKKRINEGVIVTIFPDGSDRYMSKQIFNYKERNDNE</sequence>
<dbReference type="InterPro" id="IPR001216">
    <property type="entry name" value="P-phosphate_BS"/>
</dbReference>
<dbReference type="Pfam" id="PF00291">
    <property type="entry name" value="PALP"/>
    <property type="match status" value="1"/>
</dbReference>
<feature type="domain" description="Tryptophan synthase beta chain-like PALP" evidence="4">
    <location>
        <begin position="5"/>
        <end position="282"/>
    </location>
</feature>
<comment type="subunit">
    <text evidence="2">Homodimer.</text>
</comment>
<dbReference type="SUPFAM" id="SSF53686">
    <property type="entry name" value="Tryptophan synthase beta subunit-like PLP-dependent enzymes"/>
    <property type="match status" value="1"/>
</dbReference>
<name>A0ABN5WB79_9STAP</name>
<dbReference type="InterPro" id="IPR036052">
    <property type="entry name" value="TrpB-like_PALP_sf"/>
</dbReference>
<dbReference type="InterPro" id="IPR050214">
    <property type="entry name" value="Cys_Synth/Cystath_Beta-Synth"/>
</dbReference>
<dbReference type="InterPro" id="IPR001926">
    <property type="entry name" value="TrpB-like_PALP"/>
</dbReference>
<protein>
    <submittedName>
        <fullName evidence="5">Cysteine synthase</fullName>
    </submittedName>
</protein>
<evidence type="ECO:0000256" key="3">
    <source>
        <dbReference type="ARBA" id="ARBA00022898"/>
    </source>
</evidence>
<accession>A0ABN5WB79</accession>
<dbReference type="RefSeq" id="WP_002445236.1">
    <property type="nucleotide sequence ID" value="NZ_AP018585.1"/>
</dbReference>
<keyword evidence="6" id="KW-1185">Reference proteome</keyword>
<dbReference type="GeneID" id="58052180"/>
<comment type="cofactor">
    <cofactor evidence="1">
        <name>pyridoxal 5'-phosphate</name>
        <dbReference type="ChEBI" id="CHEBI:597326"/>
    </cofactor>
</comment>
<reference evidence="5 6" key="1">
    <citation type="submission" date="2018-05" db="EMBL/GenBank/DDBJ databases">
        <title>Complete genome sequencing of three human clinical isolates of Staphylococcus caprae reveals virulence factors similar to those of S. epidermidis and S. capitis.</title>
        <authorList>
            <person name="Watanabe S."/>
            <person name="Cui L."/>
        </authorList>
    </citation>
    <scope>NUCLEOTIDE SEQUENCE [LARGE SCALE GENOMIC DNA]</scope>
    <source>
        <strain evidence="5 6">JMUB590</strain>
    </source>
</reference>
<proteinExistence type="predicted"/>
<evidence type="ECO:0000313" key="5">
    <source>
        <dbReference type="EMBL" id="BBD93492.1"/>
    </source>
</evidence>
<evidence type="ECO:0000256" key="2">
    <source>
        <dbReference type="ARBA" id="ARBA00011738"/>
    </source>
</evidence>
<dbReference type="Proteomes" id="UP000274772">
    <property type="component" value="Chromosome"/>
</dbReference>
<dbReference type="PROSITE" id="PS00901">
    <property type="entry name" value="CYS_SYNTHASE"/>
    <property type="match status" value="1"/>
</dbReference>
<keyword evidence="3" id="KW-0663">Pyridoxal phosphate</keyword>
<dbReference type="Gene3D" id="3.40.50.1100">
    <property type="match status" value="2"/>
</dbReference>
<organism evidence="5 6">
    <name type="scientific">Staphylococcus caprae</name>
    <dbReference type="NCBI Taxonomy" id="29380"/>
    <lineage>
        <taxon>Bacteria</taxon>
        <taxon>Bacillati</taxon>
        <taxon>Bacillota</taxon>
        <taxon>Bacilli</taxon>
        <taxon>Bacillales</taxon>
        <taxon>Staphylococcaceae</taxon>
        <taxon>Staphylococcus</taxon>
    </lineage>
</organism>
<gene>
    <name evidence="5" type="ORF">JMUB590_2455</name>
</gene>
<evidence type="ECO:0000259" key="4">
    <source>
        <dbReference type="Pfam" id="PF00291"/>
    </source>
</evidence>
<dbReference type="EMBL" id="AP018586">
    <property type="protein sequence ID" value="BBD93492.1"/>
    <property type="molecule type" value="Genomic_DNA"/>
</dbReference>